<protein>
    <submittedName>
        <fullName evidence="1">Uncharacterized protein</fullName>
    </submittedName>
</protein>
<sequence length="172" mass="18994">MGIGGGFWDVLRPIARLEDLSSLRGKKVAIDLSYWMIQQQRAVKGSARNPHLRLTFFRVVNLVARVGALPVFVVDGTPPPLKLRARLDRFSRFSGFCISLPSEDMSSSKTTHSRNDMFTNNIEECVDDGAEVHLGDAVELLSQEYPQRCTHLASPLPLSDTDIKQGARGGLA</sequence>
<evidence type="ECO:0000313" key="2">
    <source>
        <dbReference type="Proteomes" id="UP001162992"/>
    </source>
</evidence>
<comment type="caution">
    <text evidence="1">The sequence shown here is derived from an EMBL/GenBank/DDBJ whole genome shotgun (WGS) entry which is preliminary data.</text>
</comment>
<keyword evidence="2" id="KW-1185">Reference proteome</keyword>
<evidence type="ECO:0000313" key="1">
    <source>
        <dbReference type="EMBL" id="KAJ7560974.1"/>
    </source>
</evidence>
<organism evidence="1 2">
    <name type="scientific">Diphasiastrum complanatum</name>
    <name type="common">Issler's clubmoss</name>
    <name type="synonym">Lycopodium complanatum</name>
    <dbReference type="NCBI Taxonomy" id="34168"/>
    <lineage>
        <taxon>Eukaryota</taxon>
        <taxon>Viridiplantae</taxon>
        <taxon>Streptophyta</taxon>
        <taxon>Embryophyta</taxon>
        <taxon>Tracheophyta</taxon>
        <taxon>Lycopodiopsida</taxon>
        <taxon>Lycopodiales</taxon>
        <taxon>Lycopodiaceae</taxon>
        <taxon>Lycopodioideae</taxon>
        <taxon>Diphasiastrum</taxon>
    </lineage>
</organism>
<proteinExistence type="predicted"/>
<gene>
    <name evidence="1" type="ORF">O6H91_03G008300</name>
</gene>
<dbReference type="EMBL" id="CM055094">
    <property type="protein sequence ID" value="KAJ7560974.1"/>
    <property type="molecule type" value="Genomic_DNA"/>
</dbReference>
<reference evidence="2" key="1">
    <citation type="journal article" date="2024" name="Proc. Natl. Acad. Sci. U.S.A.">
        <title>Extraordinary preservation of gene collinearity over three hundred million years revealed in homosporous lycophytes.</title>
        <authorList>
            <person name="Li C."/>
            <person name="Wickell D."/>
            <person name="Kuo L.Y."/>
            <person name="Chen X."/>
            <person name="Nie B."/>
            <person name="Liao X."/>
            <person name="Peng D."/>
            <person name="Ji J."/>
            <person name="Jenkins J."/>
            <person name="Williams M."/>
            <person name="Shu S."/>
            <person name="Plott C."/>
            <person name="Barry K."/>
            <person name="Rajasekar S."/>
            <person name="Grimwood J."/>
            <person name="Han X."/>
            <person name="Sun S."/>
            <person name="Hou Z."/>
            <person name="He W."/>
            <person name="Dai G."/>
            <person name="Sun C."/>
            <person name="Schmutz J."/>
            <person name="Leebens-Mack J.H."/>
            <person name="Li F.W."/>
            <person name="Wang L."/>
        </authorList>
    </citation>
    <scope>NUCLEOTIDE SEQUENCE [LARGE SCALE GENOMIC DNA]</scope>
    <source>
        <strain evidence="2">cv. PW_Plant_1</strain>
    </source>
</reference>
<accession>A0ACC2E3B8</accession>
<name>A0ACC2E3B8_DIPCM</name>
<dbReference type="Proteomes" id="UP001162992">
    <property type="component" value="Chromosome 3"/>
</dbReference>